<evidence type="ECO:0000256" key="2">
    <source>
        <dbReference type="ARBA" id="ARBA00004496"/>
    </source>
</evidence>
<dbReference type="GO" id="GO:0005737">
    <property type="term" value="C:cytoplasm"/>
    <property type="evidence" value="ECO:0007669"/>
    <property type="project" value="UniProtKB-SubCell"/>
</dbReference>
<protein>
    <recommendedName>
        <fullName evidence="8">Proteasomal ubiquitin receptor ADRM1 homolog</fullName>
    </recommendedName>
</protein>
<dbReference type="EMBL" id="GBHO01003855">
    <property type="protein sequence ID" value="JAG39749.1"/>
    <property type="molecule type" value="Transcribed_RNA"/>
</dbReference>
<feature type="non-terminal residue" evidence="12">
    <location>
        <position position="1"/>
    </location>
</feature>
<dbReference type="GO" id="GO:0005634">
    <property type="term" value="C:nucleus"/>
    <property type="evidence" value="ECO:0007669"/>
    <property type="project" value="UniProtKB-SubCell"/>
</dbReference>
<evidence type="ECO:0000256" key="4">
    <source>
        <dbReference type="ARBA" id="ARBA00022490"/>
    </source>
</evidence>
<evidence type="ECO:0000259" key="11">
    <source>
        <dbReference type="PROSITE" id="PS51917"/>
    </source>
</evidence>
<keyword evidence="5" id="KW-0647">Proteasome</keyword>
<reference evidence="12" key="2">
    <citation type="submission" date="2014-07" db="EMBL/GenBank/DDBJ databases">
        <authorList>
            <person name="Hull J."/>
        </authorList>
    </citation>
    <scope>NUCLEOTIDE SEQUENCE</scope>
</reference>
<feature type="domain" description="DEUBAD" evidence="10">
    <location>
        <begin position="207"/>
        <end position="317"/>
    </location>
</feature>
<evidence type="ECO:0000256" key="8">
    <source>
        <dbReference type="ARBA" id="ARBA00070663"/>
    </source>
</evidence>
<feature type="compositionally biased region" description="Basic and acidic residues" evidence="9">
    <location>
        <begin position="337"/>
        <end position="365"/>
    </location>
</feature>
<dbReference type="GO" id="GO:0061133">
    <property type="term" value="F:endopeptidase activator activity"/>
    <property type="evidence" value="ECO:0007669"/>
    <property type="project" value="TreeGrafter"/>
</dbReference>
<dbReference type="Pfam" id="PF16550">
    <property type="entry name" value="RPN13_C"/>
    <property type="match status" value="1"/>
</dbReference>
<evidence type="ECO:0000259" key="10">
    <source>
        <dbReference type="PROSITE" id="PS51916"/>
    </source>
</evidence>
<dbReference type="InterPro" id="IPR044867">
    <property type="entry name" value="DEUBAD_dom"/>
</dbReference>
<comment type="similarity">
    <text evidence="3">Belongs to the ADRM1 family.</text>
</comment>
<sequence>KTRLHVMSQNTRKQVGGPKVEEGFPLWRNNTGSRRNRLLEFRAGKMFVRENMVHPDTRKGLVYIYQDDEGVMHFCWMDRSRGVVEVDLITMPADCSYKRIEKCTTGRVYMLKMRSNSMTSFYWMQEPSTANDLHICNRVNSLLNFPPPRMHFPEQIYTNELQFLLNQLNSEQLYALYNGEDVVILDARNQPAATPEETGVQAPPIAPPAPDPYVNLGEVINEESVKTISKNPRLMRRLEDKLPPIEGGQNTNLEDTVKSYQFKHAIEDFSMALKQGTSGNKLRELNVNSAAAAAADKGDVDSFIKAIQGGSMAAAPSQKKSGPSGPGPGHTGGSGRKTKDQRQANSGKDGEGNGKETPHQEEQKSNSKQTNGESKKRTYDSISKGVNKVSSAQQTEPIRITSLVQSVGPEMKIAKRIGMSYVPSDNDLEKSQNTDPVHIEELFSSTTGCDWSQDHHASGSSISWPRVSYREMFNKLKDNYEYMIKSTMSWNQWNCQNHMGTILLKVKQR</sequence>
<dbReference type="CDD" id="cd13314">
    <property type="entry name" value="PH_Rpn13"/>
    <property type="match status" value="1"/>
</dbReference>
<name>A0A0A9Z5I7_LYGHE</name>
<keyword evidence="4" id="KW-0963">Cytoplasm</keyword>
<evidence type="ECO:0000256" key="3">
    <source>
        <dbReference type="ARBA" id="ARBA00009216"/>
    </source>
</evidence>
<comment type="function">
    <text evidence="7">May function as a proteasomal ubiquitin receptor. May promote the deubiquitinating activity associated with the 26S proteasome.</text>
</comment>
<dbReference type="InterPro" id="IPR038108">
    <property type="entry name" value="RPN13_DEUBAD_sf"/>
</dbReference>
<dbReference type="Pfam" id="PF04683">
    <property type="entry name" value="Rpn13_ADRM1_Pru"/>
    <property type="match status" value="1"/>
</dbReference>
<feature type="region of interest" description="Disordered" evidence="9">
    <location>
        <begin position="311"/>
        <end position="395"/>
    </location>
</feature>
<reference evidence="12" key="1">
    <citation type="journal article" date="2014" name="PLoS ONE">
        <title>Transcriptome-Based Identification of ABC Transporters in the Western Tarnished Plant Bug Lygus hesperus.</title>
        <authorList>
            <person name="Hull J.J."/>
            <person name="Chaney K."/>
            <person name="Geib S.M."/>
            <person name="Fabrick J.A."/>
            <person name="Brent C.S."/>
            <person name="Walsh D."/>
            <person name="Lavine L.C."/>
        </authorList>
    </citation>
    <scope>NUCLEOTIDE SEQUENCE</scope>
</reference>
<comment type="subcellular location">
    <subcellularLocation>
        <location evidence="2">Cytoplasm</location>
    </subcellularLocation>
    <subcellularLocation>
        <location evidence="1">Nucleus</location>
    </subcellularLocation>
</comment>
<dbReference type="PROSITE" id="PS51917">
    <property type="entry name" value="PRU"/>
    <property type="match status" value="1"/>
</dbReference>
<dbReference type="InterPro" id="IPR032368">
    <property type="entry name" value="RPN13_DEUBAD"/>
</dbReference>
<dbReference type="GO" id="GO:0008541">
    <property type="term" value="C:proteasome regulatory particle, lid subcomplex"/>
    <property type="evidence" value="ECO:0007669"/>
    <property type="project" value="TreeGrafter"/>
</dbReference>
<accession>A0A0A9Z5I7</accession>
<keyword evidence="6" id="KW-0539">Nucleus</keyword>
<evidence type="ECO:0000256" key="1">
    <source>
        <dbReference type="ARBA" id="ARBA00004123"/>
    </source>
</evidence>
<feature type="domain" description="Pru" evidence="11">
    <location>
        <begin position="33"/>
        <end position="146"/>
    </location>
</feature>
<evidence type="ECO:0000256" key="6">
    <source>
        <dbReference type="ARBA" id="ARBA00023242"/>
    </source>
</evidence>
<dbReference type="Gene3D" id="1.10.2020.20">
    <property type="match status" value="1"/>
</dbReference>
<dbReference type="InterPro" id="IPR006773">
    <property type="entry name" value="Rpn13/ADRM1"/>
</dbReference>
<dbReference type="PANTHER" id="PTHR12225">
    <property type="entry name" value="ADHESION REGULATING MOLECULE 1 110 KDA CELL MEMBRANE GLYCOPROTEIN"/>
    <property type="match status" value="1"/>
</dbReference>
<dbReference type="FunFam" id="2.30.29.70:FF:000001">
    <property type="entry name" value="Proteasomal ubiquitin receptor ADRM1"/>
    <property type="match status" value="1"/>
</dbReference>
<proteinExistence type="inferred from homology"/>
<gene>
    <name evidence="12" type="ORF">CM83_4517</name>
</gene>
<evidence type="ECO:0000256" key="5">
    <source>
        <dbReference type="ARBA" id="ARBA00022942"/>
    </source>
</evidence>
<evidence type="ECO:0000256" key="9">
    <source>
        <dbReference type="SAM" id="MobiDB-lite"/>
    </source>
</evidence>
<dbReference type="InterPro" id="IPR044868">
    <property type="entry name" value="Rpn13/ADRM1_Pru"/>
</dbReference>
<dbReference type="GO" id="GO:0070628">
    <property type="term" value="F:proteasome binding"/>
    <property type="evidence" value="ECO:0007669"/>
    <property type="project" value="TreeGrafter"/>
</dbReference>
<dbReference type="PROSITE" id="PS51916">
    <property type="entry name" value="DEUBAD"/>
    <property type="match status" value="1"/>
</dbReference>
<evidence type="ECO:0000256" key="7">
    <source>
        <dbReference type="ARBA" id="ARBA00054744"/>
    </source>
</evidence>
<organism evidence="12">
    <name type="scientific">Lygus hesperus</name>
    <name type="common">Western plant bug</name>
    <dbReference type="NCBI Taxonomy" id="30085"/>
    <lineage>
        <taxon>Eukaryota</taxon>
        <taxon>Metazoa</taxon>
        <taxon>Ecdysozoa</taxon>
        <taxon>Arthropoda</taxon>
        <taxon>Hexapoda</taxon>
        <taxon>Insecta</taxon>
        <taxon>Pterygota</taxon>
        <taxon>Neoptera</taxon>
        <taxon>Paraneoptera</taxon>
        <taxon>Hemiptera</taxon>
        <taxon>Heteroptera</taxon>
        <taxon>Panheteroptera</taxon>
        <taxon>Cimicomorpha</taxon>
        <taxon>Miridae</taxon>
        <taxon>Mirini</taxon>
        <taxon>Lygus</taxon>
    </lineage>
</organism>
<dbReference type="Gene3D" id="2.30.29.70">
    <property type="entry name" value="Proteasomal ubiquitin receptor Rpn13/ADRM1"/>
    <property type="match status" value="1"/>
</dbReference>
<evidence type="ECO:0000313" key="12">
    <source>
        <dbReference type="EMBL" id="JAG39749.1"/>
    </source>
</evidence>
<dbReference type="InterPro" id="IPR038633">
    <property type="entry name" value="Rpn13/ADRM1_Pru_sf"/>
</dbReference>
<dbReference type="PANTHER" id="PTHR12225:SF0">
    <property type="entry name" value="PROTEASOMAL UBIQUITIN RECEPTOR ADRM1"/>
    <property type="match status" value="1"/>
</dbReference>
<dbReference type="AlphaFoldDB" id="A0A0A9Z5I7"/>